<accession>A0A316ABK2</accession>
<protein>
    <submittedName>
        <fullName evidence="4">p-hydroxybenzoate 3-monooxygenase</fullName>
    </submittedName>
</protein>
<dbReference type="GO" id="GO:0071949">
    <property type="term" value="F:FAD binding"/>
    <property type="evidence" value="ECO:0007669"/>
    <property type="project" value="InterPro"/>
</dbReference>
<dbReference type="SUPFAM" id="SSF54373">
    <property type="entry name" value="FAD-linked reductases, C-terminal domain"/>
    <property type="match status" value="1"/>
</dbReference>
<dbReference type="InterPro" id="IPR002938">
    <property type="entry name" value="FAD-bd"/>
</dbReference>
<dbReference type="NCBIfam" id="NF006091">
    <property type="entry name" value="PRK08243.1"/>
    <property type="match status" value="1"/>
</dbReference>
<keyword evidence="5" id="KW-1185">Reference proteome</keyword>
<gene>
    <name evidence="4" type="ORF">BXY45_107106</name>
</gene>
<dbReference type="Pfam" id="PF01494">
    <property type="entry name" value="FAD_binding_3"/>
    <property type="match status" value="1"/>
</dbReference>
<feature type="domain" description="FAD-binding" evidence="3">
    <location>
        <begin position="14"/>
        <end position="358"/>
    </location>
</feature>
<evidence type="ECO:0000313" key="4">
    <source>
        <dbReference type="EMBL" id="PWJ54410.1"/>
    </source>
</evidence>
<keyword evidence="1" id="KW-0285">Flavoprotein</keyword>
<dbReference type="PRINTS" id="PR00420">
    <property type="entry name" value="RNGMNOXGNASE"/>
</dbReference>
<evidence type="ECO:0000256" key="2">
    <source>
        <dbReference type="ARBA" id="ARBA00022827"/>
    </source>
</evidence>
<dbReference type="GO" id="GO:0016709">
    <property type="term" value="F:oxidoreductase activity, acting on paired donors, with incorporation or reduction of molecular oxygen, NAD(P)H as one donor, and incorporation of one atom of oxygen"/>
    <property type="evidence" value="ECO:0007669"/>
    <property type="project" value="UniProtKB-ARBA"/>
</dbReference>
<evidence type="ECO:0000259" key="3">
    <source>
        <dbReference type="Pfam" id="PF01494"/>
    </source>
</evidence>
<dbReference type="AlphaFoldDB" id="A0A316ABK2"/>
<sequence>MADDRPAALASSTRTPVGIVGGGPAGLVLSHLLHRAGVPSVVVDSRSREEISTTVRAGILEHGTVQLLLDSGVYSDGASRRVLEEGYEHEGVELAFGGRRHRVDFHDLVAASVWLYPQTEVFADLAHARERDGGDVRFGVQDARVVDLEGDQPRILYRDAEGLEHEVLPDFLVGADGSRSACRRAVPEGQGQNTGREYPFAWFGFLTDAPASAPELVYSHSPHGFALVSQRTDTVQRMYFQCDPDEDVTAWSEDRIWEEMRRRTAVNGLELKTGPVRDAAVLRFRSFVHAPLRHGRMLLAGDAAHTVPPTGAKGLNLAVADVRVLAPALADAVLRDDTTGLDTYSERALERVWKAQHFSYWMTTMLHTLPGSAPFDVRRQEAELATLAASRAGQTLLAEGYTGWPGSQV</sequence>
<dbReference type="OrthoDB" id="9791689at2"/>
<reference evidence="4 5" key="1">
    <citation type="submission" date="2018-03" db="EMBL/GenBank/DDBJ databases">
        <title>Genomic Encyclopedia of Archaeal and Bacterial Type Strains, Phase II (KMG-II): from individual species to whole genera.</title>
        <authorList>
            <person name="Goeker M."/>
        </authorList>
    </citation>
    <scope>NUCLEOTIDE SEQUENCE [LARGE SCALE GENOMIC DNA]</scope>
    <source>
        <strain evidence="4 5">DSM 44889</strain>
    </source>
</reference>
<keyword evidence="4" id="KW-0560">Oxidoreductase</keyword>
<evidence type="ECO:0000313" key="5">
    <source>
        <dbReference type="Proteomes" id="UP000245469"/>
    </source>
</evidence>
<dbReference type="InterPro" id="IPR050641">
    <property type="entry name" value="RIFMO-like"/>
</dbReference>
<comment type="caution">
    <text evidence="4">The sequence shown here is derived from an EMBL/GenBank/DDBJ whole genome shotgun (WGS) entry which is preliminary data.</text>
</comment>
<dbReference type="EMBL" id="QGDQ01000007">
    <property type="protein sequence ID" value="PWJ54410.1"/>
    <property type="molecule type" value="Genomic_DNA"/>
</dbReference>
<organism evidence="4 5">
    <name type="scientific">Quadrisphaera granulorum</name>
    <dbReference type="NCBI Taxonomy" id="317664"/>
    <lineage>
        <taxon>Bacteria</taxon>
        <taxon>Bacillati</taxon>
        <taxon>Actinomycetota</taxon>
        <taxon>Actinomycetes</taxon>
        <taxon>Kineosporiales</taxon>
        <taxon>Kineosporiaceae</taxon>
        <taxon>Quadrisphaera</taxon>
    </lineage>
</organism>
<dbReference type="Gene3D" id="3.30.9.10">
    <property type="entry name" value="D-Amino Acid Oxidase, subunit A, domain 2"/>
    <property type="match status" value="1"/>
</dbReference>
<dbReference type="Gene3D" id="3.50.50.60">
    <property type="entry name" value="FAD/NAD(P)-binding domain"/>
    <property type="match status" value="1"/>
</dbReference>
<keyword evidence="2" id="KW-0274">FAD</keyword>
<dbReference type="InterPro" id="IPR036188">
    <property type="entry name" value="FAD/NAD-bd_sf"/>
</dbReference>
<dbReference type="RefSeq" id="WP_109773730.1">
    <property type="nucleotide sequence ID" value="NZ_QGDQ01000007.1"/>
</dbReference>
<proteinExistence type="predicted"/>
<name>A0A316ABK2_9ACTN</name>
<dbReference type="PANTHER" id="PTHR43004">
    <property type="entry name" value="TRK SYSTEM POTASSIUM UPTAKE PROTEIN"/>
    <property type="match status" value="1"/>
</dbReference>
<dbReference type="Proteomes" id="UP000245469">
    <property type="component" value="Unassembled WGS sequence"/>
</dbReference>
<dbReference type="PANTHER" id="PTHR43004:SF3">
    <property type="entry name" value="P-HYDROXYBENZOATE HYDROXYLASE"/>
    <property type="match status" value="1"/>
</dbReference>
<dbReference type="SUPFAM" id="SSF51905">
    <property type="entry name" value="FAD/NAD(P)-binding domain"/>
    <property type="match status" value="1"/>
</dbReference>
<evidence type="ECO:0000256" key="1">
    <source>
        <dbReference type="ARBA" id="ARBA00022630"/>
    </source>
</evidence>
<keyword evidence="4" id="KW-0503">Monooxygenase</keyword>